<dbReference type="PANTHER" id="PTHR19346:SF4">
    <property type="entry name" value="SUGAR PHOSPHATE TRANSPORTER DOMAIN-CONTAINING PROTEIN"/>
    <property type="match status" value="1"/>
</dbReference>
<protein>
    <submittedName>
        <fullName evidence="2">Uncharacterized protein</fullName>
    </submittedName>
</protein>
<proteinExistence type="predicted"/>
<dbReference type="Proteomes" id="UP000663866">
    <property type="component" value="Unassembled WGS sequence"/>
</dbReference>
<dbReference type="EMBL" id="CAJNRF010011716">
    <property type="protein sequence ID" value="CAF2134599.1"/>
    <property type="molecule type" value="Genomic_DNA"/>
</dbReference>
<feature type="transmembrane region" description="Helical" evidence="1">
    <location>
        <begin position="308"/>
        <end position="331"/>
    </location>
</feature>
<feature type="transmembrane region" description="Helical" evidence="1">
    <location>
        <begin position="202"/>
        <end position="227"/>
    </location>
</feature>
<evidence type="ECO:0000313" key="4">
    <source>
        <dbReference type="Proteomes" id="UP000663856"/>
    </source>
</evidence>
<feature type="transmembrane region" description="Helical" evidence="1">
    <location>
        <begin position="247"/>
        <end position="264"/>
    </location>
</feature>
<dbReference type="PANTHER" id="PTHR19346">
    <property type="entry name" value="SUGAR PHOSPHATE TRANSPORTER DOMAIN-CONTAINING PROTEIN"/>
    <property type="match status" value="1"/>
</dbReference>
<keyword evidence="1" id="KW-0472">Membrane</keyword>
<name>A0A816WIG2_9BILA</name>
<feature type="transmembrane region" description="Helical" evidence="1">
    <location>
        <begin position="72"/>
        <end position="94"/>
    </location>
</feature>
<comment type="caution">
    <text evidence="2">The sequence shown here is derived from an EMBL/GenBank/DDBJ whole genome shotgun (WGS) entry which is preliminary data.</text>
</comment>
<dbReference type="Proteomes" id="UP000663856">
    <property type="component" value="Unassembled WGS sequence"/>
</dbReference>
<keyword evidence="5" id="KW-1185">Reference proteome</keyword>
<evidence type="ECO:0000256" key="1">
    <source>
        <dbReference type="SAM" id="Phobius"/>
    </source>
</evidence>
<organism evidence="2 4">
    <name type="scientific">Rotaria magnacalcarata</name>
    <dbReference type="NCBI Taxonomy" id="392030"/>
    <lineage>
        <taxon>Eukaryota</taxon>
        <taxon>Metazoa</taxon>
        <taxon>Spiralia</taxon>
        <taxon>Gnathifera</taxon>
        <taxon>Rotifera</taxon>
        <taxon>Eurotatoria</taxon>
        <taxon>Bdelloidea</taxon>
        <taxon>Philodinida</taxon>
        <taxon>Philodinidae</taxon>
        <taxon>Rotaria</taxon>
    </lineage>
</organism>
<reference evidence="2" key="1">
    <citation type="submission" date="2021-02" db="EMBL/GenBank/DDBJ databases">
        <authorList>
            <person name="Nowell W R."/>
        </authorList>
    </citation>
    <scope>NUCLEOTIDE SEQUENCE</scope>
</reference>
<feature type="transmembrane region" description="Helical" evidence="1">
    <location>
        <begin position="372"/>
        <end position="393"/>
    </location>
</feature>
<evidence type="ECO:0000313" key="3">
    <source>
        <dbReference type="EMBL" id="CAF4315396.1"/>
    </source>
</evidence>
<gene>
    <name evidence="3" type="ORF">OVN521_LOCUS31793</name>
    <name evidence="2" type="ORF">WKI299_LOCUS26983</name>
</gene>
<feature type="transmembrane region" description="Helical" evidence="1">
    <location>
        <begin position="276"/>
        <end position="296"/>
    </location>
</feature>
<sequence length="490" mass="55613">MQQFQSKYHYGTPLSINSSSSLTSIFPNKLIGIFPSHCLSQTSASIQSITPNQSRLVTNCDNELKLSEKVKYILLIIILTFTYAFLLTITIELATTLVKYKKENDLLSSMNEISNLTQINNELGLEDKKFPIRSFFACIWLFHVFLFFICLLIHLFLYQQYPRRGRARAAFLRECLRIFDNEKFSSHNKLIDYLLKTGLLSILWYLSFYLIFRSMAILVSSQIIILYSIKITLRQMLGWIFLHEQFIGNKIIAHILALSALLLLSHDNGFRFNRFLLGLSMITCAVAMETIFDILINGLVKNLTNSKYRIVMINVCLCGTCLLWPFVLFFHVTELEPIVTHNFYSSIIMITLICALLFNMLTITIPFKYTSFANAASFIVAIPCITLIDRYLLNIKYSALFILAILCSLSSILLSMIPKQWFQTGEALKMKQALGLINKDLNTSGGGGAAAAVVGLLPTGGTTNGTTSAFEEIKTQRRIRNALLYNELKT</sequence>
<evidence type="ECO:0000313" key="5">
    <source>
        <dbReference type="Proteomes" id="UP000663866"/>
    </source>
</evidence>
<evidence type="ECO:0000313" key="2">
    <source>
        <dbReference type="EMBL" id="CAF2134599.1"/>
    </source>
</evidence>
<dbReference type="AlphaFoldDB" id="A0A816WIG2"/>
<dbReference type="InterPro" id="IPR026505">
    <property type="entry name" value="Solute_c_fam_35_mem_F3/F4"/>
</dbReference>
<keyword evidence="1" id="KW-0812">Transmembrane</keyword>
<dbReference type="EMBL" id="CAJOBG010018470">
    <property type="protein sequence ID" value="CAF4315396.1"/>
    <property type="molecule type" value="Genomic_DNA"/>
</dbReference>
<accession>A0A816WIG2</accession>
<feature type="transmembrane region" description="Helical" evidence="1">
    <location>
        <begin position="343"/>
        <end position="365"/>
    </location>
</feature>
<keyword evidence="1" id="KW-1133">Transmembrane helix</keyword>
<feature type="transmembrane region" description="Helical" evidence="1">
    <location>
        <begin position="399"/>
        <end position="417"/>
    </location>
</feature>
<feature type="transmembrane region" description="Helical" evidence="1">
    <location>
        <begin position="135"/>
        <end position="157"/>
    </location>
</feature>